<dbReference type="PROSITE" id="PS51257">
    <property type="entry name" value="PROKAR_LIPOPROTEIN"/>
    <property type="match status" value="1"/>
</dbReference>
<organism evidence="1 2">
    <name type="scientific">Yinghuangia soli</name>
    <dbReference type="NCBI Taxonomy" id="2908204"/>
    <lineage>
        <taxon>Bacteria</taxon>
        <taxon>Bacillati</taxon>
        <taxon>Actinomycetota</taxon>
        <taxon>Actinomycetes</taxon>
        <taxon>Kitasatosporales</taxon>
        <taxon>Streptomycetaceae</taxon>
        <taxon>Yinghuangia</taxon>
    </lineage>
</organism>
<dbReference type="AlphaFoldDB" id="A0AA41U4T6"/>
<sequence length="196" mass="20195">MGASMRMRKSGAVVIGAALLTSVLVGCQKDGDGNGGGPLLGDAGTGGGGDVKGGPFPKELVGTWTYGSVSGFSYQDAITGAYAPASGNNAKLVIKADGSFTEDGLLQSTVYSCTTSLFVQQAGKIKAPGADKLVFTPSKVKTSMQNTCSKSGNFTNRDGEKTAKTYTYALKTDQYGLTLELTMEDGGVISYRPEKS</sequence>
<reference evidence="1" key="1">
    <citation type="submission" date="2022-01" db="EMBL/GenBank/DDBJ databases">
        <title>Genome-Based Taxonomic Classification of the Phylum Actinobacteria.</title>
        <authorList>
            <person name="Gao Y."/>
        </authorList>
    </citation>
    <scope>NUCLEOTIDE SEQUENCE</scope>
    <source>
        <strain evidence="1">KLBMP 8922</strain>
    </source>
</reference>
<dbReference type="RefSeq" id="WP_235058820.1">
    <property type="nucleotide sequence ID" value="NZ_JAKFHA010000075.1"/>
</dbReference>
<gene>
    <name evidence="1" type="ORF">LZ495_43355</name>
</gene>
<proteinExistence type="predicted"/>
<comment type="caution">
    <text evidence="1">The sequence shown here is derived from an EMBL/GenBank/DDBJ whole genome shotgun (WGS) entry which is preliminary data.</text>
</comment>
<evidence type="ECO:0000313" key="1">
    <source>
        <dbReference type="EMBL" id="MCF2534028.1"/>
    </source>
</evidence>
<dbReference type="Proteomes" id="UP001165378">
    <property type="component" value="Unassembled WGS sequence"/>
</dbReference>
<dbReference type="EMBL" id="JAKFHA010000075">
    <property type="protein sequence ID" value="MCF2534028.1"/>
    <property type="molecule type" value="Genomic_DNA"/>
</dbReference>
<protein>
    <submittedName>
        <fullName evidence="1">Uncharacterized protein</fullName>
    </submittedName>
</protein>
<accession>A0AA41U4T6</accession>
<evidence type="ECO:0000313" key="2">
    <source>
        <dbReference type="Proteomes" id="UP001165378"/>
    </source>
</evidence>
<name>A0AA41U4T6_9ACTN</name>
<keyword evidence="2" id="KW-1185">Reference proteome</keyword>